<gene>
    <name evidence="4" type="ORF">PCANC_08381</name>
    <name evidence="2" type="ORF">PCANC_19345</name>
    <name evidence="3" type="ORF">PCASD_11636</name>
</gene>
<dbReference type="PANTHER" id="PTHR45916">
    <property type="entry name" value="STRUCTURAL MAINTENANCE OF CHROMOSOMES PROTEIN 5"/>
    <property type="match status" value="1"/>
</dbReference>
<dbReference type="PANTHER" id="PTHR45916:SF1">
    <property type="entry name" value="STRUCTURAL MAINTENANCE OF CHROMOSOMES PROTEIN 5"/>
    <property type="match status" value="1"/>
</dbReference>
<keyword evidence="5" id="KW-1185">Reference proteome</keyword>
<comment type="caution">
    <text evidence="4">The sequence shown here is derived from an EMBL/GenBank/DDBJ whole genome shotgun (WGS) entry which is preliminary data.</text>
</comment>
<proteinExistence type="predicted"/>
<evidence type="ECO:0000256" key="1">
    <source>
        <dbReference type="ARBA" id="ARBA00023054"/>
    </source>
</evidence>
<dbReference type="OrthoDB" id="10254973at2759"/>
<evidence type="ECO:0000313" key="5">
    <source>
        <dbReference type="Proteomes" id="UP000235388"/>
    </source>
</evidence>
<evidence type="ECO:0000313" key="4">
    <source>
        <dbReference type="EMBL" id="PLW45615.1"/>
    </source>
</evidence>
<dbReference type="GO" id="GO:0003697">
    <property type="term" value="F:single-stranded DNA binding"/>
    <property type="evidence" value="ECO:0007669"/>
    <property type="project" value="TreeGrafter"/>
</dbReference>
<reference evidence="5 6" key="1">
    <citation type="submission" date="2017-11" db="EMBL/GenBank/DDBJ databases">
        <title>De novo assembly and phasing of dikaryotic genomes from two isolates of Puccinia coronata f. sp. avenae, the causal agent of oat crown rust.</title>
        <authorList>
            <person name="Miller M.E."/>
            <person name="Zhang Y."/>
            <person name="Omidvar V."/>
            <person name="Sperschneider J."/>
            <person name="Schwessinger B."/>
            <person name="Raley C."/>
            <person name="Palmer J.M."/>
            <person name="Garnica D."/>
            <person name="Upadhyaya N."/>
            <person name="Rathjen J."/>
            <person name="Taylor J.M."/>
            <person name="Park R.F."/>
            <person name="Dodds P.N."/>
            <person name="Hirsch C.D."/>
            <person name="Kianian S.F."/>
            <person name="Figueroa M."/>
        </authorList>
    </citation>
    <scope>NUCLEOTIDE SEQUENCE [LARGE SCALE GENOMIC DNA]</scope>
    <source>
        <strain evidence="4">12NC29</strain>
        <strain evidence="3">12SD80</strain>
    </source>
</reference>
<name>A0A2N5V6I8_9BASI</name>
<evidence type="ECO:0000313" key="6">
    <source>
        <dbReference type="Proteomes" id="UP000235392"/>
    </source>
</evidence>
<dbReference type="GO" id="GO:0030915">
    <property type="term" value="C:Smc5-Smc6 complex"/>
    <property type="evidence" value="ECO:0007669"/>
    <property type="project" value="TreeGrafter"/>
</dbReference>
<dbReference type="AlphaFoldDB" id="A0A2N5V6I8"/>
<dbReference type="EMBL" id="PGCI01000663">
    <property type="protein sequence ID" value="PLW22458.1"/>
    <property type="molecule type" value="Genomic_DNA"/>
</dbReference>
<dbReference type="STRING" id="200324.A0A2N5V6I8"/>
<sequence length="88" mass="10286">MDRRAERWVHDQLVETTCRESASQYFLITPKLLFGLKYHPLMRVLCVNNGDWIPPAFKLGYWLDKTKLRLNAPKLTKLTPHTSNITST</sequence>
<dbReference type="EMBL" id="PGCJ01000126">
    <property type="protein sequence ID" value="PLW45615.1"/>
    <property type="molecule type" value="Genomic_DNA"/>
</dbReference>
<dbReference type="GO" id="GO:0005634">
    <property type="term" value="C:nucleus"/>
    <property type="evidence" value="ECO:0007669"/>
    <property type="project" value="TreeGrafter"/>
</dbReference>
<dbReference type="Proteomes" id="UP000235392">
    <property type="component" value="Unassembled WGS sequence"/>
</dbReference>
<evidence type="ECO:0000313" key="2">
    <source>
        <dbReference type="EMBL" id="PLW08952.1"/>
    </source>
</evidence>
<protein>
    <submittedName>
        <fullName evidence="4">Uncharacterized protein</fullName>
    </submittedName>
</protein>
<evidence type="ECO:0000313" key="3">
    <source>
        <dbReference type="EMBL" id="PLW22458.1"/>
    </source>
</evidence>
<keyword evidence="1" id="KW-0175">Coiled coil</keyword>
<organism evidence="4 5">
    <name type="scientific">Puccinia coronata f. sp. avenae</name>
    <dbReference type="NCBI Taxonomy" id="200324"/>
    <lineage>
        <taxon>Eukaryota</taxon>
        <taxon>Fungi</taxon>
        <taxon>Dikarya</taxon>
        <taxon>Basidiomycota</taxon>
        <taxon>Pucciniomycotina</taxon>
        <taxon>Pucciniomycetes</taxon>
        <taxon>Pucciniales</taxon>
        <taxon>Pucciniaceae</taxon>
        <taxon>Puccinia</taxon>
    </lineage>
</organism>
<dbReference type="EMBL" id="PGCJ01001132">
    <property type="protein sequence ID" value="PLW08952.1"/>
    <property type="molecule type" value="Genomic_DNA"/>
</dbReference>
<dbReference type="GO" id="GO:0000724">
    <property type="term" value="P:double-strand break repair via homologous recombination"/>
    <property type="evidence" value="ECO:0007669"/>
    <property type="project" value="TreeGrafter"/>
</dbReference>
<dbReference type="Proteomes" id="UP000235388">
    <property type="component" value="Unassembled WGS sequence"/>
</dbReference>
<accession>A0A2N5V6I8</accession>